<organism evidence="2 3">
    <name type="scientific">Paenibacillus phoenicis</name>
    <dbReference type="NCBI Taxonomy" id="554117"/>
    <lineage>
        <taxon>Bacteria</taxon>
        <taxon>Bacillati</taxon>
        <taxon>Bacillota</taxon>
        <taxon>Bacilli</taxon>
        <taxon>Bacillales</taxon>
        <taxon>Paenibacillaceae</taxon>
        <taxon>Paenibacillus</taxon>
    </lineage>
</organism>
<dbReference type="EMBL" id="JAYERP010000001">
    <property type="protein sequence ID" value="MEA3570894.1"/>
    <property type="molecule type" value="Genomic_DNA"/>
</dbReference>
<feature type="transmembrane region" description="Helical" evidence="1">
    <location>
        <begin position="50"/>
        <end position="73"/>
    </location>
</feature>
<protein>
    <submittedName>
        <fullName evidence="2">Uncharacterized protein</fullName>
    </submittedName>
</protein>
<comment type="caution">
    <text evidence="2">The sequence shown here is derived from an EMBL/GenBank/DDBJ whole genome shotgun (WGS) entry which is preliminary data.</text>
</comment>
<name>A0ABU5PLT2_9BACL</name>
<proteinExistence type="predicted"/>
<feature type="transmembrane region" description="Helical" evidence="1">
    <location>
        <begin position="12"/>
        <end position="30"/>
    </location>
</feature>
<evidence type="ECO:0000313" key="2">
    <source>
        <dbReference type="EMBL" id="MEA3570894.1"/>
    </source>
</evidence>
<evidence type="ECO:0000313" key="3">
    <source>
        <dbReference type="Proteomes" id="UP001292216"/>
    </source>
</evidence>
<dbReference type="Proteomes" id="UP001292216">
    <property type="component" value="Unassembled WGS sequence"/>
</dbReference>
<evidence type="ECO:0000256" key="1">
    <source>
        <dbReference type="SAM" id="Phobius"/>
    </source>
</evidence>
<dbReference type="RefSeq" id="WP_323077585.1">
    <property type="nucleotide sequence ID" value="NZ_CBCSKM010000028.1"/>
</dbReference>
<keyword evidence="3" id="KW-1185">Reference proteome</keyword>
<accession>A0ABU5PLT2</accession>
<reference evidence="2 3" key="1">
    <citation type="submission" date="2023-12" db="EMBL/GenBank/DDBJ databases">
        <title>Whole genome sequencing of Paenibacillus phoenicis isolated from the Phoenix Mars Lander spacecraft assembly facility.</title>
        <authorList>
            <person name="Garcia A."/>
            <person name="Venkateswaran K."/>
        </authorList>
    </citation>
    <scope>NUCLEOTIDE SEQUENCE [LARGE SCALE GENOMIC DNA]</scope>
    <source>
        <strain evidence="2 3">3PO2SA</strain>
    </source>
</reference>
<sequence>MPYFERAKKPSIWLILVGVVFFFLGIIFFSTSNFNELIDYDIKDKLLGKLITIFSFLVSIFLILLGIILKIIAKDAREDLLVIENRIRNEMKNE</sequence>
<keyword evidence="1" id="KW-0472">Membrane</keyword>
<keyword evidence="1" id="KW-1133">Transmembrane helix</keyword>
<keyword evidence="1" id="KW-0812">Transmembrane</keyword>
<gene>
    <name evidence="2" type="ORF">U9M73_12955</name>
</gene>